<gene>
    <name evidence="1" type="ORF">OUZ56_020419</name>
</gene>
<dbReference type="EMBL" id="JAOYFB010000003">
    <property type="protein sequence ID" value="KAK4011303.1"/>
    <property type="molecule type" value="Genomic_DNA"/>
</dbReference>
<protein>
    <submittedName>
        <fullName evidence="1">Uncharacterized protein</fullName>
    </submittedName>
</protein>
<comment type="caution">
    <text evidence="1">The sequence shown here is derived from an EMBL/GenBank/DDBJ whole genome shotgun (WGS) entry which is preliminary data.</text>
</comment>
<evidence type="ECO:0000313" key="2">
    <source>
        <dbReference type="Proteomes" id="UP001234178"/>
    </source>
</evidence>
<evidence type="ECO:0000313" key="1">
    <source>
        <dbReference type="EMBL" id="KAK4011303.1"/>
    </source>
</evidence>
<organism evidence="1 2">
    <name type="scientific">Daphnia magna</name>
    <dbReference type="NCBI Taxonomy" id="35525"/>
    <lineage>
        <taxon>Eukaryota</taxon>
        <taxon>Metazoa</taxon>
        <taxon>Ecdysozoa</taxon>
        <taxon>Arthropoda</taxon>
        <taxon>Crustacea</taxon>
        <taxon>Branchiopoda</taxon>
        <taxon>Diplostraca</taxon>
        <taxon>Cladocera</taxon>
        <taxon>Anomopoda</taxon>
        <taxon>Daphniidae</taxon>
        <taxon>Daphnia</taxon>
    </lineage>
</organism>
<keyword evidence="2" id="KW-1185">Reference proteome</keyword>
<name>A0ABQ9ZF65_9CRUS</name>
<dbReference type="Proteomes" id="UP001234178">
    <property type="component" value="Unassembled WGS sequence"/>
</dbReference>
<sequence length="163" mass="19000">MFTMFVMRIVKSDDQVYFDEAADQPLSSATGYLIGLYVNLCSIIARIGLLSHHSFVIFKTNMKTYWSLERFPTHYVIHRASNKDILLKECKRSSQHFWIFKPKLHSEALAMQLGTIAILELIWKKDNLNSKRNLPIEDCGQIACIIYKNISKDPTYWLIKLLQ</sequence>
<reference evidence="1 2" key="1">
    <citation type="journal article" date="2023" name="Nucleic Acids Res.">
        <title>The hologenome of Daphnia magna reveals possible DNA methylation and microbiome-mediated evolution of the host genome.</title>
        <authorList>
            <person name="Chaturvedi A."/>
            <person name="Li X."/>
            <person name="Dhandapani V."/>
            <person name="Marshall H."/>
            <person name="Kissane S."/>
            <person name="Cuenca-Cambronero M."/>
            <person name="Asole G."/>
            <person name="Calvet F."/>
            <person name="Ruiz-Romero M."/>
            <person name="Marangio P."/>
            <person name="Guigo R."/>
            <person name="Rago D."/>
            <person name="Mirbahai L."/>
            <person name="Eastwood N."/>
            <person name="Colbourne J.K."/>
            <person name="Zhou J."/>
            <person name="Mallon E."/>
            <person name="Orsini L."/>
        </authorList>
    </citation>
    <scope>NUCLEOTIDE SEQUENCE [LARGE SCALE GENOMIC DNA]</scope>
    <source>
        <strain evidence="1">LRV0_1</strain>
    </source>
</reference>
<accession>A0ABQ9ZF65</accession>
<proteinExistence type="predicted"/>